<dbReference type="InterPro" id="IPR047817">
    <property type="entry name" value="ABC2_TM_bact-type"/>
</dbReference>
<dbReference type="Gene3D" id="3.40.50.300">
    <property type="entry name" value="P-loop containing nucleotide triphosphate hydrolases"/>
    <property type="match status" value="1"/>
</dbReference>
<evidence type="ECO:0000313" key="11">
    <source>
        <dbReference type="EMBL" id="CAH0113565.1"/>
    </source>
</evidence>
<evidence type="ECO:0000256" key="2">
    <source>
        <dbReference type="ARBA" id="ARBA00022692"/>
    </source>
</evidence>
<dbReference type="InterPro" id="IPR013525">
    <property type="entry name" value="ABC2_TM"/>
</dbReference>
<protein>
    <recommendedName>
        <fullName evidence="13">ABC protein, subfamily ABCH</fullName>
    </recommendedName>
</protein>
<dbReference type="InterPro" id="IPR027417">
    <property type="entry name" value="P-loop_NTPase"/>
</dbReference>
<dbReference type="InterPro" id="IPR003439">
    <property type="entry name" value="ABC_transporter-like_ATP-bd"/>
</dbReference>
<keyword evidence="4" id="KW-0067">ATP-binding</keyword>
<dbReference type="PROSITE" id="PS00211">
    <property type="entry name" value="ABC_TRANSPORTER_1"/>
    <property type="match status" value="1"/>
</dbReference>
<dbReference type="InterPro" id="IPR017871">
    <property type="entry name" value="ABC_transporter-like_CS"/>
</dbReference>
<reference evidence="11" key="1">
    <citation type="submission" date="2021-11" db="EMBL/GenBank/DDBJ databases">
        <authorList>
            <person name="Schell T."/>
        </authorList>
    </citation>
    <scope>NUCLEOTIDE SEQUENCE</scope>
    <source>
        <strain evidence="11">M5</strain>
    </source>
</reference>
<sequence>MTEDVIEESADVLASPQRIDSETINSASDSGVDGVIVRNANKSYGSGKNKYKVLQDLNMTVKKGTIYGLLGASGCGKTTILSCLVALRTLNSGEIQILGHELGSAEIGIPGPQVGYMPQELALYGDFTIHETLTYFGRIYKLKTKFVKSQLKFLSELLDLPPSDRLIKTLSGGQQRRASFAVALFHEPELLILDEPTVGVDPLLRHNIWNHLVRQSVDHGRTVIVTTHYIEEAKQANTIGMMRGGRLLVEDSPGNLIRNYGLPSLEDIFLKICLKDDGKSSASQLTETSTSTRTSSNETCLAQITQPSESSTKASNQKRTPDDKCHTVKTVSKKKRQSLNFRSSLPSPRHVNVLIRKNALVMFRNVIVFLASFFLPAIQTALFNVTLGGEPTSVKMAIVNEELDLNQGRFCSNNTMIDCSYSMLSCRYLQYINDNIIQVPYDNVTDALAAGKNGEVWGVIQFGQNFTEEYEIRQLDGNSAELENIFRSRINVSIDSSNQQIDAFIHKWLVEAYRDFCHGLMKACGHEPGAGYMPVVFTDPVYGQKDTQFTESMAPGLIIAIIYSSSLIFITGVFVGERQQGLVDRNFVAGVKLVEIFIGHVGFQFVMTFCQTSTVLITMLLIFKVPCHGNVILVFFISLMQGSIGLCFGMLIASICDNINGALYLTQANFLPILLMGGICWPIEGMPSTLQVIARFLPVTYGIECLRSICSRGWGIEMPVVYMGFLVSFAWIFGLIALTLSIIRYRKYSS</sequence>
<keyword evidence="12" id="KW-1185">Reference proteome</keyword>
<evidence type="ECO:0000256" key="7">
    <source>
        <dbReference type="SAM" id="MobiDB-lite"/>
    </source>
</evidence>
<dbReference type="OrthoDB" id="6150516at2759"/>
<feature type="transmembrane region" description="Helical" evidence="8">
    <location>
        <begin position="630"/>
        <end position="655"/>
    </location>
</feature>
<evidence type="ECO:0000259" key="10">
    <source>
        <dbReference type="PROSITE" id="PS51012"/>
    </source>
</evidence>
<comment type="caution">
    <text evidence="11">The sequence shown here is derived from an EMBL/GenBank/DDBJ whole genome shotgun (WGS) entry which is preliminary data.</text>
</comment>
<dbReference type="AlphaFoldDB" id="A0A8J2WVT3"/>
<proteinExistence type="predicted"/>
<dbReference type="PROSITE" id="PS51012">
    <property type="entry name" value="ABC_TM2"/>
    <property type="match status" value="1"/>
</dbReference>
<feature type="region of interest" description="Disordered" evidence="7">
    <location>
        <begin position="305"/>
        <end position="329"/>
    </location>
</feature>
<dbReference type="EMBL" id="CAKKLH010000341">
    <property type="protein sequence ID" value="CAH0113565.1"/>
    <property type="molecule type" value="Genomic_DNA"/>
</dbReference>
<evidence type="ECO:0000256" key="4">
    <source>
        <dbReference type="ARBA" id="ARBA00022840"/>
    </source>
</evidence>
<evidence type="ECO:0000313" key="12">
    <source>
        <dbReference type="Proteomes" id="UP000789390"/>
    </source>
</evidence>
<dbReference type="PANTHER" id="PTHR43038:SF3">
    <property type="entry name" value="ABC TRANSPORTER G FAMILY MEMBER 20 ISOFORM X1"/>
    <property type="match status" value="1"/>
</dbReference>
<dbReference type="Pfam" id="PF12698">
    <property type="entry name" value="ABC2_membrane_3"/>
    <property type="match status" value="1"/>
</dbReference>
<evidence type="ECO:0000256" key="3">
    <source>
        <dbReference type="ARBA" id="ARBA00022741"/>
    </source>
</evidence>
<dbReference type="PROSITE" id="PS50893">
    <property type="entry name" value="ABC_TRANSPORTER_2"/>
    <property type="match status" value="1"/>
</dbReference>
<evidence type="ECO:0008006" key="13">
    <source>
        <dbReference type="Google" id="ProtNLM"/>
    </source>
</evidence>
<feature type="transmembrane region" description="Helical" evidence="8">
    <location>
        <begin position="366"/>
        <end position="387"/>
    </location>
</feature>
<dbReference type="GO" id="GO:0016887">
    <property type="term" value="F:ATP hydrolysis activity"/>
    <property type="evidence" value="ECO:0007669"/>
    <property type="project" value="InterPro"/>
</dbReference>
<feature type="domain" description="ABC transmembrane type-2" evidence="10">
    <location>
        <begin position="518"/>
        <end position="748"/>
    </location>
</feature>
<keyword evidence="5 8" id="KW-1133">Transmembrane helix</keyword>
<name>A0A8J2WVT3_9CRUS</name>
<feature type="domain" description="ABC transporter" evidence="9">
    <location>
        <begin position="37"/>
        <end position="269"/>
    </location>
</feature>
<keyword evidence="2 8" id="KW-0812">Transmembrane</keyword>
<dbReference type="PANTHER" id="PTHR43038">
    <property type="entry name" value="ATP-BINDING CASSETTE, SUB-FAMILY H, MEMBER 1"/>
    <property type="match status" value="1"/>
</dbReference>
<accession>A0A8J2WVT3</accession>
<dbReference type="GO" id="GO:0005524">
    <property type="term" value="F:ATP binding"/>
    <property type="evidence" value="ECO:0007669"/>
    <property type="project" value="UniProtKB-KW"/>
</dbReference>
<gene>
    <name evidence="11" type="ORF">DGAL_LOCUS17462</name>
</gene>
<feature type="transmembrane region" description="Helical" evidence="8">
    <location>
        <begin position="720"/>
        <end position="743"/>
    </location>
</feature>
<organism evidence="11 12">
    <name type="scientific">Daphnia galeata</name>
    <dbReference type="NCBI Taxonomy" id="27404"/>
    <lineage>
        <taxon>Eukaryota</taxon>
        <taxon>Metazoa</taxon>
        <taxon>Ecdysozoa</taxon>
        <taxon>Arthropoda</taxon>
        <taxon>Crustacea</taxon>
        <taxon>Branchiopoda</taxon>
        <taxon>Diplostraca</taxon>
        <taxon>Cladocera</taxon>
        <taxon>Anomopoda</taxon>
        <taxon>Daphniidae</taxon>
        <taxon>Daphnia</taxon>
    </lineage>
</organism>
<dbReference type="Proteomes" id="UP000789390">
    <property type="component" value="Unassembled WGS sequence"/>
</dbReference>
<dbReference type="InterPro" id="IPR003593">
    <property type="entry name" value="AAA+_ATPase"/>
</dbReference>
<keyword evidence="6 8" id="KW-0472">Membrane</keyword>
<keyword evidence="3" id="KW-0547">Nucleotide-binding</keyword>
<dbReference type="CDD" id="cd03230">
    <property type="entry name" value="ABC_DR_subfamily_A"/>
    <property type="match status" value="1"/>
</dbReference>
<evidence type="ECO:0000256" key="8">
    <source>
        <dbReference type="SAM" id="Phobius"/>
    </source>
</evidence>
<feature type="transmembrane region" description="Helical" evidence="8">
    <location>
        <begin position="596"/>
        <end position="623"/>
    </location>
</feature>
<evidence type="ECO:0000259" key="9">
    <source>
        <dbReference type="PROSITE" id="PS50893"/>
    </source>
</evidence>
<dbReference type="Pfam" id="PF00005">
    <property type="entry name" value="ABC_tran"/>
    <property type="match status" value="1"/>
</dbReference>
<feature type="transmembrane region" description="Helical" evidence="8">
    <location>
        <begin position="554"/>
        <end position="576"/>
    </location>
</feature>
<dbReference type="SMART" id="SM00382">
    <property type="entry name" value="AAA"/>
    <property type="match status" value="1"/>
</dbReference>
<evidence type="ECO:0000256" key="6">
    <source>
        <dbReference type="ARBA" id="ARBA00023136"/>
    </source>
</evidence>
<evidence type="ECO:0000256" key="1">
    <source>
        <dbReference type="ARBA" id="ARBA00004141"/>
    </source>
</evidence>
<dbReference type="GO" id="GO:0140359">
    <property type="term" value="F:ABC-type transporter activity"/>
    <property type="evidence" value="ECO:0007669"/>
    <property type="project" value="InterPro"/>
</dbReference>
<evidence type="ECO:0000256" key="5">
    <source>
        <dbReference type="ARBA" id="ARBA00022989"/>
    </source>
</evidence>
<dbReference type="GO" id="GO:0016020">
    <property type="term" value="C:membrane"/>
    <property type="evidence" value="ECO:0007669"/>
    <property type="project" value="UniProtKB-SubCell"/>
</dbReference>
<feature type="compositionally biased region" description="Polar residues" evidence="7">
    <location>
        <begin position="305"/>
        <end position="318"/>
    </location>
</feature>
<dbReference type="SUPFAM" id="SSF52540">
    <property type="entry name" value="P-loop containing nucleoside triphosphate hydrolases"/>
    <property type="match status" value="1"/>
</dbReference>
<comment type="subcellular location">
    <subcellularLocation>
        <location evidence="1">Membrane</location>
        <topology evidence="1">Multi-pass membrane protein</topology>
    </subcellularLocation>
</comment>